<dbReference type="Proteomes" id="UP000828390">
    <property type="component" value="Unassembled WGS sequence"/>
</dbReference>
<evidence type="ECO:0000313" key="3">
    <source>
        <dbReference type="Proteomes" id="UP000828390"/>
    </source>
</evidence>
<reference evidence="2" key="2">
    <citation type="submission" date="2020-11" db="EMBL/GenBank/DDBJ databases">
        <authorList>
            <person name="McCartney M.A."/>
            <person name="Auch B."/>
            <person name="Kono T."/>
            <person name="Mallez S."/>
            <person name="Becker A."/>
            <person name="Gohl D.M."/>
            <person name="Silverstein K.A.T."/>
            <person name="Koren S."/>
            <person name="Bechman K.B."/>
            <person name="Herman A."/>
            <person name="Abrahante J.E."/>
            <person name="Garbe J."/>
        </authorList>
    </citation>
    <scope>NUCLEOTIDE SEQUENCE</scope>
    <source>
        <strain evidence="2">Duluth1</strain>
        <tissue evidence="2">Whole animal</tissue>
    </source>
</reference>
<evidence type="ECO:0000256" key="1">
    <source>
        <dbReference type="SAM" id="MobiDB-lite"/>
    </source>
</evidence>
<feature type="compositionally biased region" description="Low complexity" evidence="1">
    <location>
        <begin position="96"/>
        <end position="109"/>
    </location>
</feature>
<dbReference type="EMBL" id="JAIWYP010000006">
    <property type="protein sequence ID" value="KAH3816001.1"/>
    <property type="molecule type" value="Genomic_DNA"/>
</dbReference>
<accession>A0A9D4GET8</accession>
<organism evidence="2 3">
    <name type="scientific">Dreissena polymorpha</name>
    <name type="common">Zebra mussel</name>
    <name type="synonym">Mytilus polymorpha</name>
    <dbReference type="NCBI Taxonomy" id="45954"/>
    <lineage>
        <taxon>Eukaryota</taxon>
        <taxon>Metazoa</taxon>
        <taxon>Spiralia</taxon>
        <taxon>Lophotrochozoa</taxon>
        <taxon>Mollusca</taxon>
        <taxon>Bivalvia</taxon>
        <taxon>Autobranchia</taxon>
        <taxon>Heteroconchia</taxon>
        <taxon>Euheterodonta</taxon>
        <taxon>Imparidentia</taxon>
        <taxon>Neoheterodontei</taxon>
        <taxon>Myida</taxon>
        <taxon>Dreissenoidea</taxon>
        <taxon>Dreissenidae</taxon>
        <taxon>Dreissena</taxon>
    </lineage>
</organism>
<reference evidence="2" key="1">
    <citation type="journal article" date="2019" name="bioRxiv">
        <title>The Genome of the Zebra Mussel, Dreissena polymorpha: A Resource for Invasive Species Research.</title>
        <authorList>
            <person name="McCartney M.A."/>
            <person name="Auch B."/>
            <person name="Kono T."/>
            <person name="Mallez S."/>
            <person name="Zhang Y."/>
            <person name="Obille A."/>
            <person name="Becker A."/>
            <person name="Abrahante J.E."/>
            <person name="Garbe J."/>
            <person name="Badalamenti J.P."/>
            <person name="Herman A."/>
            <person name="Mangelson H."/>
            <person name="Liachko I."/>
            <person name="Sullivan S."/>
            <person name="Sone E.D."/>
            <person name="Koren S."/>
            <person name="Silverstein K.A.T."/>
            <person name="Beckman K.B."/>
            <person name="Gohl D.M."/>
        </authorList>
    </citation>
    <scope>NUCLEOTIDE SEQUENCE</scope>
    <source>
        <strain evidence="2">Duluth1</strain>
        <tissue evidence="2">Whole animal</tissue>
    </source>
</reference>
<gene>
    <name evidence="2" type="ORF">DPMN_144541</name>
</gene>
<keyword evidence="3" id="KW-1185">Reference proteome</keyword>
<feature type="region of interest" description="Disordered" evidence="1">
    <location>
        <begin position="63"/>
        <end position="109"/>
    </location>
</feature>
<protein>
    <submittedName>
        <fullName evidence="2">Uncharacterized protein</fullName>
    </submittedName>
</protein>
<evidence type="ECO:0000313" key="2">
    <source>
        <dbReference type="EMBL" id="KAH3816001.1"/>
    </source>
</evidence>
<comment type="caution">
    <text evidence="2">The sequence shown here is derived from an EMBL/GenBank/DDBJ whole genome shotgun (WGS) entry which is preliminary data.</text>
</comment>
<proteinExistence type="predicted"/>
<dbReference type="AlphaFoldDB" id="A0A9D4GET8"/>
<name>A0A9D4GET8_DREPO</name>
<sequence length="125" mass="14234">MKEIVAASRLYLTTISSGYPVTVGKDQLTTVNSTVTPWRDRWQLGKTGIGVNCPSKSVYVLRKKKPEQATERQHKKYPQGRTRVGEDDRPTSQQVTNTPDQPTTNQNTDWARTCIVGRCVRIRWD</sequence>